<name>A0ABD3AHB0_9GENT</name>
<keyword evidence="2" id="KW-1185">Reference proteome</keyword>
<evidence type="ECO:0000313" key="1">
    <source>
        <dbReference type="EMBL" id="KAL3529173.1"/>
    </source>
</evidence>
<sequence length="95" mass="10533">MKESINHKKYDKTAKYKNHKDVQLTTNELCNVFKARLDSGPARSPVPGSVGLTGGPAGDDVAFLNWRMGFECAKAKPSLVDLQLTRHDPWTKSMS</sequence>
<evidence type="ECO:0000313" key="2">
    <source>
        <dbReference type="Proteomes" id="UP001630127"/>
    </source>
</evidence>
<dbReference type="AlphaFoldDB" id="A0ABD3AHB0"/>
<reference evidence="1 2" key="1">
    <citation type="submission" date="2024-11" db="EMBL/GenBank/DDBJ databases">
        <title>A near-complete genome assembly of Cinchona calisaya.</title>
        <authorList>
            <person name="Lian D.C."/>
            <person name="Zhao X.W."/>
            <person name="Wei L."/>
        </authorList>
    </citation>
    <scope>NUCLEOTIDE SEQUENCE [LARGE SCALE GENOMIC DNA]</scope>
    <source>
        <tissue evidence="1">Nenye</tissue>
    </source>
</reference>
<organism evidence="1 2">
    <name type="scientific">Cinchona calisaya</name>
    <dbReference type="NCBI Taxonomy" id="153742"/>
    <lineage>
        <taxon>Eukaryota</taxon>
        <taxon>Viridiplantae</taxon>
        <taxon>Streptophyta</taxon>
        <taxon>Embryophyta</taxon>
        <taxon>Tracheophyta</taxon>
        <taxon>Spermatophyta</taxon>
        <taxon>Magnoliopsida</taxon>
        <taxon>eudicotyledons</taxon>
        <taxon>Gunneridae</taxon>
        <taxon>Pentapetalae</taxon>
        <taxon>asterids</taxon>
        <taxon>lamiids</taxon>
        <taxon>Gentianales</taxon>
        <taxon>Rubiaceae</taxon>
        <taxon>Cinchonoideae</taxon>
        <taxon>Cinchoneae</taxon>
        <taxon>Cinchona</taxon>
    </lineage>
</organism>
<dbReference type="EMBL" id="JBJUIK010000004">
    <property type="protein sequence ID" value="KAL3529173.1"/>
    <property type="molecule type" value="Genomic_DNA"/>
</dbReference>
<gene>
    <name evidence="1" type="ORF">ACH5RR_008495</name>
</gene>
<dbReference type="Proteomes" id="UP001630127">
    <property type="component" value="Unassembled WGS sequence"/>
</dbReference>
<comment type="caution">
    <text evidence="1">The sequence shown here is derived from an EMBL/GenBank/DDBJ whole genome shotgun (WGS) entry which is preliminary data.</text>
</comment>
<proteinExistence type="predicted"/>
<accession>A0ABD3AHB0</accession>
<protein>
    <submittedName>
        <fullName evidence="1">Uncharacterized protein</fullName>
    </submittedName>
</protein>